<feature type="chain" id="PRO_5041408395" evidence="3">
    <location>
        <begin position="23"/>
        <end position="299"/>
    </location>
</feature>
<sequence>MRKLFYLTFAIFLAVVSGCSNTSQEKTESSASKADMKQAGMQSQAADVKEKAADPQAESRPQVNRKLIKTVDLQVETTKLEESVQKLESLSKQFGGYVQSNQVQGTSLEQGKRGKRTASYVLRIPADQLDAYLKEAGSIGNVLSKAVGTEDVTEQYFDTEARLTSLKTQEERLLALLKQAGSLKDMLEIEKELAAVRYEIEQLTTTLKKYDGLVSYSTVRFTLTEVATITDTTEPKTTGERIARQFRDNITAIADGAQAAAVFLIGNSPILLLLAALAAGGFLIFRRVKQNRGNRNIGS</sequence>
<accession>A0AA42BQL8</accession>
<dbReference type="RefSeq" id="WP_254758492.1">
    <property type="nucleotide sequence ID" value="NZ_JANCLT010000003.1"/>
</dbReference>
<evidence type="ECO:0000313" key="6">
    <source>
        <dbReference type="Proteomes" id="UP001156102"/>
    </source>
</evidence>
<comment type="caution">
    <text evidence="5">The sequence shown here is derived from an EMBL/GenBank/DDBJ whole genome shotgun (WGS) entry which is preliminary data.</text>
</comment>
<evidence type="ECO:0000256" key="3">
    <source>
        <dbReference type="SAM" id="SignalP"/>
    </source>
</evidence>
<evidence type="ECO:0000313" key="5">
    <source>
        <dbReference type="EMBL" id="MCP8968589.1"/>
    </source>
</evidence>
<feature type="region of interest" description="Disordered" evidence="1">
    <location>
        <begin position="27"/>
        <end position="62"/>
    </location>
</feature>
<dbReference type="AlphaFoldDB" id="A0AA42BQL8"/>
<feature type="signal peptide" evidence="3">
    <location>
        <begin position="1"/>
        <end position="22"/>
    </location>
</feature>
<evidence type="ECO:0000256" key="2">
    <source>
        <dbReference type="SAM" id="Phobius"/>
    </source>
</evidence>
<dbReference type="Proteomes" id="UP001156102">
    <property type="component" value="Unassembled WGS sequence"/>
</dbReference>
<name>A0AA42BQL8_9BACI</name>
<proteinExistence type="predicted"/>
<evidence type="ECO:0000256" key="1">
    <source>
        <dbReference type="SAM" id="MobiDB-lite"/>
    </source>
</evidence>
<dbReference type="EMBL" id="JANCLT010000003">
    <property type="protein sequence ID" value="MCP8968589.1"/>
    <property type="molecule type" value="Genomic_DNA"/>
</dbReference>
<keyword evidence="2" id="KW-1133">Transmembrane helix</keyword>
<feature type="domain" description="DUF4349" evidence="4">
    <location>
        <begin position="65"/>
        <end position="279"/>
    </location>
</feature>
<evidence type="ECO:0000259" key="4">
    <source>
        <dbReference type="Pfam" id="PF14257"/>
    </source>
</evidence>
<keyword evidence="3" id="KW-0732">Signal</keyword>
<reference evidence="5" key="1">
    <citation type="submission" date="2022-07" db="EMBL/GenBank/DDBJ databases">
        <authorList>
            <person name="Li W.-J."/>
            <person name="Deng Q.-Q."/>
        </authorList>
    </citation>
    <scope>NUCLEOTIDE SEQUENCE</scope>
    <source>
        <strain evidence="5">SYSU M60031</strain>
    </source>
</reference>
<feature type="transmembrane region" description="Helical" evidence="2">
    <location>
        <begin position="259"/>
        <end position="285"/>
    </location>
</feature>
<keyword evidence="6" id="KW-1185">Reference proteome</keyword>
<keyword evidence="2" id="KW-0472">Membrane</keyword>
<organism evidence="5 6">
    <name type="scientific">Ectobacillus ponti</name>
    <dbReference type="NCBI Taxonomy" id="2961894"/>
    <lineage>
        <taxon>Bacteria</taxon>
        <taxon>Bacillati</taxon>
        <taxon>Bacillota</taxon>
        <taxon>Bacilli</taxon>
        <taxon>Bacillales</taxon>
        <taxon>Bacillaceae</taxon>
        <taxon>Ectobacillus</taxon>
    </lineage>
</organism>
<protein>
    <submittedName>
        <fullName evidence="5">DUF4349 domain-containing protein</fullName>
    </submittedName>
</protein>
<dbReference type="InterPro" id="IPR025645">
    <property type="entry name" value="DUF4349"/>
</dbReference>
<gene>
    <name evidence="5" type="ORF">NK662_08550</name>
</gene>
<keyword evidence="2" id="KW-0812">Transmembrane</keyword>
<dbReference type="PROSITE" id="PS51257">
    <property type="entry name" value="PROKAR_LIPOPROTEIN"/>
    <property type="match status" value="1"/>
</dbReference>
<dbReference type="Pfam" id="PF14257">
    <property type="entry name" value="DUF4349"/>
    <property type="match status" value="1"/>
</dbReference>